<dbReference type="OrthoDB" id="1937829at2759"/>
<dbReference type="InterPro" id="IPR002885">
    <property type="entry name" value="PPR_rpt"/>
</dbReference>
<name>A0A2U1NU64_ARTAN</name>
<dbReference type="PANTHER" id="PTHR47926:SF347">
    <property type="entry name" value="PENTATRICOPEPTIDE REPEAT-CONTAINING PROTEIN"/>
    <property type="match status" value="1"/>
</dbReference>
<dbReference type="EMBL" id="PKPP01002186">
    <property type="protein sequence ID" value="PWA77024.1"/>
    <property type="molecule type" value="Genomic_DNA"/>
</dbReference>
<dbReference type="Pfam" id="PF01535">
    <property type="entry name" value="PPR"/>
    <property type="match status" value="4"/>
</dbReference>
<dbReference type="AlphaFoldDB" id="A0A2U1NU64"/>
<dbReference type="Gene3D" id="1.25.40.10">
    <property type="entry name" value="Tetratricopeptide repeat domain"/>
    <property type="match status" value="1"/>
</dbReference>
<dbReference type="GO" id="GO:0003723">
    <property type="term" value="F:RNA binding"/>
    <property type="evidence" value="ECO:0007669"/>
    <property type="project" value="InterPro"/>
</dbReference>
<feature type="region of interest" description="Disordered" evidence="3">
    <location>
        <begin position="48"/>
        <end position="81"/>
    </location>
</feature>
<evidence type="ECO:0000256" key="2">
    <source>
        <dbReference type="PROSITE-ProRule" id="PRU00708"/>
    </source>
</evidence>
<feature type="repeat" description="PPR" evidence="2">
    <location>
        <begin position="777"/>
        <end position="811"/>
    </location>
</feature>
<sequence length="923" mass="105627">MPYGMHLTRLFNHIMNEFPQLQSEKYLIHDRVMFPLYIHIEDKKRSDSGTKRTLFPESSSIDSSSHHIDGDGHVGSSNASASSPSQYYLNALPQIPQNLESQDPSVITLLTQIRDEQRKEFYSQFRLRVESVNELYIEFVIQNKFFSYSLPDFGHILGIPTSGQCSFTDEWSLDALVRSTPTRGKYATIPPTPNDIKTIVLKSQTSPLTRTYRAIQSSILHGKENGICHQKEKLNMPYGMHLTRLFNHIMNEFPQLQSEKYLIHDRVMFPLYIHIEDKKRSDSGTKRTLFPESSSIDSSSHHIDGDGHVGSSNASASSPSQYYLNALPQIPQNLESQDPSVITLLTQIRDEQRKGSVVHPDFEDFSYLEAMLGSAKLECLYKINESIFLHFVLEFYSQFRLRVESVNELYIEFVIQNKFFSYSLPDFCHILGIPTSGQCSFTDEWSLDALVRSTPTRWKYATIPLTPNDIKTIVLKSRTSPLTRTYRAIEEVVRENAFCLGGNRDHLPACLGHMLYCIAKTKPYNLAFYMVRRMEFVTKKKKLNMPYGMLLTRLFNHIMNEFPQLQSEKYLIHDRVMFPLYIHIEDKTRSDSGTKRTLFPESSSNDSSSHHIDGDGHVGTSNASASSPSQYYLNALPQIPQNLECQDPSVITLLIQIRDEQRKATSVIQYFCTHSRFQEAFALYVELQTSGFVSPTFSLASALKTCARIGTGYVVMCMETALLEFYTKVGDMRTAQKVFDEMSERNVVSWNSMIDGYLRSGDLAMAKGLFSSMTNKDVVSWNCMVSGYFRNGDMDKALSLFQEMPERKLSSWNAMISGYCECGDVESAHTCTDEKTDYRHVITKFQICADTKNWEHSRTKCDTFSVIIDTCEWYKHHIVSKNNISFSDTSVLKGSRRTKAQRGPKSLESRRIPRRGIHECEAH</sequence>
<evidence type="ECO:0000313" key="5">
    <source>
        <dbReference type="Proteomes" id="UP000245207"/>
    </source>
</evidence>
<feature type="region of interest" description="Disordered" evidence="3">
    <location>
        <begin position="591"/>
        <end position="623"/>
    </location>
</feature>
<accession>A0A2U1NU64</accession>
<keyword evidence="5" id="KW-1185">Reference proteome</keyword>
<dbReference type="Proteomes" id="UP000245207">
    <property type="component" value="Unassembled WGS sequence"/>
</dbReference>
<dbReference type="InterPro" id="IPR046960">
    <property type="entry name" value="PPR_At4g14850-like_plant"/>
</dbReference>
<dbReference type="PROSITE" id="PS51375">
    <property type="entry name" value="PPR"/>
    <property type="match status" value="2"/>
</dbReference>
<proteinExistence type="predicted"/>
<evidence type="ECO:0000256" key="1">
    <source>
        <dbReference type="ARBA" id="ARBA00022737"/>
    </source>
</evidence>
<gene>
    <name evidence="4" type="ORF">CTI12_AA231160</name>
</gene>
<dbReference type="NCBIfam" id="TIGR00756">
    <property type="entry name" value="PPR"/>
    <property type="match status" value="3"/>
</dbReference>
<comment type="caution">
    <text evidence="4">The sequence shown here is derived from an EMBL/GenBank/DDBJ whole genome shotgun (WGS) entry which is preliminary data.</text>
</comment>
<organism evidence="4 5">
    <name type="scientific">Artemisia annua</name>
    <name type="common">Sweet wormwood</name>
    <dbReference type="NCBI Taxonomy" id="35608"/>
    <lineage>
        <taxon>Eukaryota</taxon>
        <taxon>Viridiplantae</taxon>
        <taxon>Streptophyta</taxon>
        <taxon>Embryophyta</taxon>
        <taxon>Tracheophyta</taxon>
        <taxon>Spermatophyta</taxon>
        <taxon>Magnoliopsida</taxon>
        <taxon>eudicotyledons</taxon>
        <taxon>Gunneridae</taxon>
        <taxon>Pentapetalae</taxon>
        <taxon>asterids</taxon>
        <taxon>campanulids</taxon>
        <taxon>Asterales</taxon>
        <taxon>Asteraceae</taxon>
        <taxon>Asteroideae</taxon>
        <taxon>Anthemideae</taxon>
        <taxon>Artemisiinae</taxon>
        <taxon>Artemisia</taxon>
    </lineage>
</organism>
<evidence type="ECO:0000256" key="3">
    <source>
        <dbReference type="SAM" id="MobiDB-lite"/>
    </source>
</evidence>
<reference evidence="4 5" key="1">
    <citation type="journal article" date="2018" name="Mol. Plant">
        <title>The genome of Artemisia annua provides insight into the evolution of Asteraceae family and artemisinin biosynthesis.</title>
        <authorList>
            <person name="Shen Q."/>
            <person name="Zhang L."/>
            <person name="Liao Z."/>
            <person name="Wang S."/>
            <person name="Yan T."/>
            <person name="Shi P."/>
            <person name="Liu M."/>
            <person name="Fu X."/>
            <person name="Pan Q."/>
            <person name="Wang Y."/>
            <person name="Lv Z."/>
            <person name="Lu X."/>
            <person name="Zhang F."/>
            <person name="Jiang W."/>
            <person name="Ma Y."/>
            <person name="Chen M."/>
            <person name="Hao X."/>
            <person name="Li L."/>
            <person name="Tang Y."/>
            <person name="Lv G."/>
            <person name="Zhou Y."/>
            <person name="Sun X."/>
            <person name="Brodelius P.E."/>
            <person name="Rose J.K.C."/>
            <person name="Tang K."/>
        </authorList>
    </citation>
    <scope>NUCLEOTIDE SEQUENCE [LARGE SCALE GENOMIC DNA]</scope>
    <source>
        <strain evidence="5">cv. Huhao1</strain>
        <tissue evidence="4">Leaf</tissue>
    </source>
</reference>
<dbReference type="GO" id="GO:0009451">
    <property type="term" value="P:RNA modification"/>
    <property type="evidence" value="ECO:0007669"/>
    <property type="project" value="InterPro"/>
</dbReference>
<feature type="region of interest" description="Disordered" evidence="3">
    <location>
        <begin position="283"/>
        <end position="316"/>
    </location>
</feature>
<protein>
    <submittedName>
        <fullName evidence="4">Pentatricopeptide repeat-containing protein</fullName>
    </submittedName>
</protein>
<evidence type="ECO:0000313" key="4">
    <source>
        <dbReference type="EMBL" id="PWA77024.1"/>
    </source>
</evidence>
<dbReference type="PANTHER" id="PTHR47926">
    <property type="entry name" value="PENTATRICOPEPTIDE REPEAT-CONTAINING PROTEIN"/>
    <property type="match status" value="1"/>
</dbReference>
<dbReference type="InterPro" id="IPR011990">
    <property type="entry name" value="TPR-like_helical_dom_sf"/>
</dbReference>
<keyword evidence="1" id="KW-0677">Repeat</keyword>
<feature type="repeat" description="PPR" evidence="2">
    <location>
        <begin position="746"/>
        <end position="776"/>
    </location>
</feature>